<dbReference type="EMBL" id="CAJOBS010002448">
    <property type="protein sequence ID" value="CAF4815664.1"/>
    <property type="molecule type" value="Genomic_DNA"/>
</dbReference>
<sequence length="130" mass="15153">MVLNAYFNRDVVRASHIWNYCKQGTGLTEFGLRYNDLNCDDGLMNSMILDKNDLKLYKNYTQFKDIDGKALSLPKNVYPFRRLLNWHARCAHEYAKTKKWISTSDNFDCFNDLSDLISLPGDDLNEEDIA</sequence>
<accession>A0A820U5C1</accession>
<evidence type="ECO:0000313" key="2">
    <source>
        <dbReference type="EMBL" id="CAF4479756.1"/>
    </source>
</evidence>
<dbReference type="EMBL" id="CAJOBP010001554">
    <property type="protein sequence ID" value="CAF4293467.1"/>
    <property type="molecule type" value="Genomic_DNA"/>
</dbReference>
<dbReference type="EMBL" id="CAJOBQ010002968">
    <property type="protein sequence ID" value="CAF4587558.1"/>
    <property type="molecule type" value="Genomic_DNA"/>
</dbReference>
<evidence type="ECO:0000313" key="7">
    <source>
        <dbReference type="Proteomes" id="UP000663873"/>
    </source>
</evidence>
<organism evidence="2 6">
    <name type="scientific">Rotaria socialis</name>
    <dbReference type="NCBI Taxonomy" id="392032"/>
    <lineage>
        <taxon>Eukaryota</taxon>
        <taxon>Metazoa</taxon>
        <taxon>Spiralia</taxon>
        <taxon>Gnathifera</taxon>
        <taxon>Rotifera</taxon>
        <taxon>Eurotatoria</taxon>
        <taxon>Bdelloidea</taxon>
        <taxon>Philodinida</taxon>
        <taxon>Philodinidae</taxon>
        <taxon>Rotaria</taxon>
    </lineage>
</organism>
<dbReference type="Proteomes" id="UP000663873">
    <property type="component" value="Unassembled WGS sequence"/>
</dbReference>
<dbReference type="AlphaFoldDB" id="A0A820U5C1"/>
<evidence type="ECO:0000313" key="6">
    <source>
        <dbReference type="Proteomes" id="UP000663851"/>
    </source>
</evidence>
<evidence type="ECO:0000313" key="5">
    <source>
        <dbReference type="EMBL" id="CAF4815664.1"/>
    </source>
</evidence>
<evidence type="ECO:0000313" key="3">
    <source>
        <dbReference type="EMBL" id="CAF4587558.1"/>
    </source>
</evidence>
<reference evidence="2" key="1">
    <citation type="submission" date="2021-02" db="EMBL/GenBank/DDBJ databases">
        <authorList>
            <person name="Nowell W R."/>
        </authorList>
    </citation>
    <scope>NUCLEOTIDE SEQUENCE</scope>
</reference>
<gene>
    <name evidence="2" type="ORF">HFQ381_LOCUS26151</name>
    <name evidence="4" type="ORF">QYT958_LOCUS11751</name>
    <name evidence="5" type="ORF">TOA249_LOCUS24264</name>
    <name evidence="3" type="ORF">TSG867_LOCUS26985</name>
    <name evidence="1" type="ORF">UJA718_LOCUS12168</name>
</gene>
<dbReference type="Proteomes" id="UP000663848">
    <property type="component" value="Unassembled WGS sequence"/>
</dbReference>
<dbReference type="EMBL" id="CAJOBR010001387">
    <property type="protein sequence ID" value="CAF4604033.1"/>
    <property type="molecule type" value="Genomic_DNA"/>
</dbReference>
<evidence type="ECO:0000313" key="1">
    <source>
        <dbReference type="EMBL" id="CAF4293467.1"/>
    </source>
</evidence>
<dbReference type="Proteomes" id="UP000663862">
    <property type="component" value="Unassembled WGS sequence"/>
</dbReference>
<proteinExistence type="predicted"/>
<name>A0A820U5C1_9BILA</name>
<dbReference type="EMBL" id="CAJOBO010003073">
    <property type="protein sequence ID" value="CAF4479756.1"/>
    <property type="molecule type" value="Genomic_DNA"/>
</dbReference>
<dbReference type="Proteomes" id="UP000663851">
    <property type="component" value="Unassembled WGS sequence"/>
</dbReference>
<dbReference type="Proteomes" id="UP000663838">
    <property type="component" value="Unassembled WGS sequence"/>
</dbReference>
<protein>
    <submittedName>
        <fullName evidence="2">Uncharacterized protein</fullName>
    </submittedName>
</protein>
<comment type="caution">
    <text evidence="2">The sequence shown here is derived from an EMBL/GenBank/DDBJ whole genome shotgun (WGS) entry which is preliminary data.</text>
</comment>
<keyword evidence="7" id="KW-1185">Reference proteome</keyword>
<evidence type="ECO:0000313" key="4">
    <source>
        <dbReference type="EMBL" id="CAF4604033.1"/>
    </source>
</evidence>